<dbReference type="Proteomes" id="UP001590951">
    <property type="component" value="Unassembled WGS sequence"/>
</dbReference>
<evidence type="ECO:0000256" key="4">
    <source>
        <dbReference type="ARBA" id="ARBA00022801"/>
    </source>
</evidence>
<name>A0ABR4BBW5_9LECA</name>
<evidence type="ECO:0000259" key="8">
    <source>
        <dbReference type="Pfam" id="PF26410"/>
    </source>
</evidence>
<comment type="catalytic activity">
    <reaction evidence="1">
        <text>Random hydrolysis of (1-&gt;4)-beta-D-mannosidic linkages in mannans, galactomannans and glucomannans.</text>
        <dbReference type="EC" id="3.2.1.78"/>
    </reaction>
</comment>
<feature type="signal peptide" evidence="7">
    <location>
        <begin position="1"/>
        <end position="23"/>
    </location>
</feature>
<dbReference type="SUPFAM" id="SSF51445">
    <property type="entry name" value="(Trans)glycosidases"/>
    <property type="match status" value="1"/>
</dbReference>
<evidence type="ECO:0000313" key="10">
    <source>
        <dbReference type="Proteomes" id="UP001590951"/>
    </source>
</evidence>
<sequence length="450" mass="49071">MKLLTSFAVIGLALLSEIQVVLGAPATTCKTPKHTSTPKYTHTPKHTSKTSKTTAKHASLSLSAKVIITSATSKPLVSPIACPAPTVSLGGGGPFATRQGRMFNIQSKTQFFAGTNSWWLSQLQSNADVNTVFSQLALTQFIVTRVWGFSETNNAAAPQNPNYFQVLNSTGQYFNCDPNNGIGRLDYVVSTAEAKGVKLVIPLLNNYGDLGGIPAYTAAFACNSTSFYTDTQCQSAYKNYVEFIVSRYKASPAIFSWELANEPRCSTCPTSVITNWATSISAYIKSLDSNHMVALGDEGWFDTAGIGDGSYAYSGYEGVDFVKNLAISTLDYGTFHCYPDQWGYNNTWPNEWIVQHNAVGNTAGKPVVFEEYGSTNTADHQLLMTPWQQTVLQNTSVAYDSFWQFGTQPLSINPFDNYAVYYNTTTGSDYQVLGYQHAAAMLAKNPVANQ</sequence>
<organism evidence="9 10">
    <name type="scientific">Lepraria finkii</name>
    <dbReference type="NCBI Taxonomy" id="1340010"/>
    <lineage>
        <taxon>Eukaryota</taxon>
        <taxon>Fungi</taxon>
        <taxon>Dikarya</taxon>
        <taxon>Ascomycota</taxon>
        <taxon>Pezizomycotina</taxon>
        <taxon>Lecanoromycetes</taxon>
        <taxon>OSLEUM clade</taxon>
        <taxon>Lecanoromycetidae</taxon>
        <taxon>Lecanorales</taxon>
        <taxon>Lecanorineae</taxon>
        <taxon>Stereocaulaceae</taxon>
        <taxon>Lepraria</taxon>
    </lineage>
</organism>
<keyword evidence="7" id="KW-0732">Signal</keyword>
<gene>
    <name evidence="9" type="ORF">ABVK25_004740</name>
</gene>
<feature type="chain" id="PRO_5045086213" description="mannan endo-1,4-beta-mannosidase" evidence="7">
    <location>
        <begin position="24"/>
        <end position="450"/>
    </location>
</feature>
<evidence type="ECO:0000256" key="1">
    <source>
        <dbReference type="ARBA" id="ARBA00001678"/>
    </source>
</evidence>
<dbReference type="InterPro" id="IPR017853">
    <property type="entry name" value="GH"/>
</dbReference>
<dbReference type="Pfam" id="PF26410">
    <property type="entry name" value="GH5_mannosidase"/>
    <property type="match status" value="1"/>
</dbReference>
<evidence type="ECO:0000256" key="7">
    <source>
        <dbReference type="SAM" id="SignalP"/>
    </source>
</evidence>
<dbReference type="PANTHER" id="PTHR31451:SF10">
    <property type="entry name" value="MANNAN ENDO-1,4-BETA-MANNOSIDASE B"/>
    <property type="match status" value="1"/>
</dbReference>
<proteinExistence type="inferred from homology"/>
<dbReference type="Gene3D" id="3.20.20.80">
    <property type="entry name" value="Glycosidases"/>
    <property type="match status" value="1"/>
</dbReference>
<comment type="similarity">
    <text evidence="2">Belongs to the glycosyl hydrolase 5 (cellulase A) family.</text>
</comment>
<evidence type="ECO:0000256" key="6">
    <source>
        <dbReference type="SAM" id="MobiDB-lite"/>
    </source>
</evidence>
<dbReference type="InterPro" id="IPR001547">
    <property type="entry name" value="Glyco_hydro_5"/>
</dbReference>
<dbReference type="InterPro" id="IPR045053">
    <property type="entry name" value="MAN-like"/>
</dbReference>
<evidence type="ECO:0000256" key="2">
    <source>
        <dbReference type="ARBA" id="ARBA00005641"/>
    </source>
</evidence>
<protein>
    <recommendedName>
        <fullName evidence="3">mannan endo-1,4-beta-mannosidase</fullName>
        <ecNumber evidence="3">3.2.1.78</ecNumber>
    </recommendedName>
</protein>
<accession>A0ABR4BBW5</accession>
<keyword evidence="10" id="KW-1185">Reference proteome</keyword>
<keyword evidence="4" id="KW-0378">Hydrolase</keyword>
<dbReference type="EMBL" id="JBHFEH010000013">
    <property type="protein sequence ID" value="KAL2054918.1"/>
    <property type="molecule type" value="Genomic_DNA"/>
</dbReference>
<feature type="domain" description="Glycoside hydrolase family 5" evidence="8">
    <location>
        <begin position="185"/>
        <end position="376"/>
    </location>
</feature>
<dbReference type="PANTHER" id="PTHR31451">
    <property type="match status" value="1"/>
</dbReference>
<feature type="region of interest" description="Disordered" evidence="6">
    <location>
        <begin position="30"/>
        <end position="54"/>
    </location>
</feature>
<comment type="caution">
    <text evidence="9">The sequence shown here is derived from an EMBL/GenBank/DDBJ whole genome shotgun (WGS) entry which is preliminary data.</text>
</comment>
<reference evidence="9 10" key="1">
    <citation type="submission" date="2024-09" db="EMBL/GenBank/DDBJ databases">
        <title>Rethinking Asexuality: The Enigmatic Case of Functional Sexual Genes in Lepraria (Stereocaulaceae).</title>
        <authorList>
            <person name="Doellman M."/>
            <person name="Sun Y."/>
            <person name="Barcenas-Pena A."/>
            <person name="Lumbsch H.T."/>
            <person name="Grewe F."/>
        </authorList>
    </citation>
    <scope>NUCLEOTIDE SEQUENCE [LARGE SCALE GENOMIC DNA]</scope>
    <source>
        <strain evidence="9 10">Grewe 0041</strain>
    </source>
</reference>
<keyword evidence="5" id="KW-0326">Glycosidase</keyword>
<evidence type="ECO:0000256" key="5">
    <source>
        <dbReference type="ARBA" id="ARBA00023295"/>
    </source>
</evidence>
<dbReference type="EC" id="3.2.1.78" evidence="3"/>
<evidence type="ECO:0000256" key="3">
    <source>
        <dbReference type="ARBA" id="ARBA00012706"/>
    </source>
</evidence>
<evidence type="ECO:0000313" key="9">
    <source>
        <dbReference type="EMBL" id="KAL2054918.1"/>
    </source>
</evidence>